<evidence type="ECO:0000313" key="3">
    <source>
        <dbReference type="Proteomes" id="UP001558613"/>
    </source>
</evidence>
<name>A0ABR3MT58_9TELE</name>
<evidence type="ECO:0000259" key="1">
    <source>
        <dbReference type="Pfam" id="PF08241"/>
    </source>
</evidence>
<evidence type="ECO:0000313" key="2">
    <source>
        <dbReference type="EMBL" id="KAL1267818.1"/>
    </source>
</evidence>
<dbReference type="CDD" id="cd02440">
    <property type="entry name" value="AdoMet_MTases"/>
    <property type="match status" value="1"/>
</dbReference>
<sequence>MKGKPHQLAVDLGCGTGQNCRSLTKYFEQVVGIDVSESQIAEARAVPGFPNLSYRVGTAEELSFPDGSVDLLTAANAAHWFDAERFIKEAMRVLKPNGCLALFGYGDYMKIHYESCGDRLNDIYEEVMQILLPYTSSKVNGANSKLKDLFEAIPIPDKERIESIPIKQQLSIKTVIGFIQTFSMYQAYLRADPSAATALLERTTSRILEEMKVSSTETKVDFILEYFCVLACKPE</sequence>
<dbReference type="PANTHER" id="PTHR44942:SF6">
    <property type="entry name" value="NOVEL PROTEIN"/>
    <property type="match status" value="1"/>
</dbReference>
<organism evidence="2 3">
    <name type="scientific">Cirrhinus molitorella</name>
    <name type="common">mud carp</name>
    <dbReference type="NCBI Taxonomy" id="172907"/>
    <lineage>
        <taxon>Eukaryota</taxon>
        <taxon>Metazoa</taxon>
        <taxon>Chordata</taxon>
        <taxon>Craniata</taxon>
        <taxon>Vertebrata</taxon>
        <taxon>Euteleostomi</taxon>
        <taxon>Actinopterygii</taxon>
        <taxon>Neopterygii</taxon>
        <taxon>Teleostei</taxon>
        <taxon>Ostariophysi</taxon>
        <taxon>Cypriniformes</taxon>
        <taxon>Cyprinidae</taxon>
        <taxon>Labeoninae</taxon>
        <taxon>Labeonini</taxon>
        <taxon>Cirrhinus</taxon>
    </lineage>
</organism>
<proteinExistence type="predicted"/>
<feature type="domain" description="Methyltransferase type 11" evidence="1">
    <location>
        <begin position="10"/>
        <end position="101"/>
    </location>
</feature>
<accession>A0ABR3MT58</accession>
<dbReference type="SUPFAM" id="SSF53335">
    <property type="entry name" value="S-adenosyl-L-methionine-dependent methyltransferases"/>
    <property type="match status" value="1"/>
</dbReference>
<dbReference type="Pfam" id="PF08241">
    <property type="entry name" value="Methyltransf_11"/>
    <property type="match status" value="1"/>
</dbReference>
<dbReference type="EMBL" id="JAYMGO010000009">
    <property type="protein sequence ID" value="KAL1267818.1"/>
    <property type="molecule type" value="Genomic_DNA"/>
</dbReference>
<dbReference type="InterPro" id="IPR013216">
    <property type="entry name" value="Methyltransf_11"/>
</dbReference>
<dbReference type="PANTHER" id="PTHR44942">
    <property type="entry name" value="METHYLTRANSF_11 DOMAIN-CONTAINING PROTEIN"/>
    <property type="match status" value="1"/>
</dbReference>
<dbReference type="InterPro" id="IPR029063">
    <property type="entry name" value="SAM-dependent_MTases_sf"/>
</dbReference>
<keyword evidence="3" id="KW-1185">Reference proteome</keyword>
<dbReference type="Proteomes" id="UP001558613">
    <property type="component" value="Unassembled WGS sequence"/>
</dbReference>
<protein>
    <recommendedName>
        <fullName evidence="1">Methyltransferase type 11 domain-containing protein</fullName>
    </recommendedName>
</protein>
<dbReference type="InterPro" id="IPR051052">
    <property type="entry name" value="Diverse_substrate_MTase"/>
</dbReference>
<reference evidence="2 3" key="1">
    <citation type="submission" date="2023-09" db="EMBL/GenBank/DDBJ databases">
        <authorList>
            <person name="Wang M."/>
        </authorList>
    </citation>
    <scope>NUCLEOTIDE SEQUENCE [LARGE SCALE GENOMIC DNA]</scope>
    <source>
        <strain evidence="2">GT-2023</strain>
        <tissue evidence="2">Liver</tissue>
    </source>
</reference>
<gene>
    <name evidence="2" type="ORF">QQF64_033181</name>
</gene>
<dbReference type="Gene3D" id="3.40.50.150">
    <property type="entry name" value="Vaccinia Virus protein VP39"/>
    <property type="match status" value="1"/>
</dbReference>
<comment type="caution">
    <text evidence="2">The sequence shown here is derived from an EMBL/GenBank/DDBJ whole genome shotgun (WGS) entry which is preliminary data.</text>
</comment>